<keyword evidence="2" id="KW-0813">Transport</keyword>
<name>A0ABT4C7Z2_9ACTN</name>
<evidence type="ECO:0000313" key="6">
    <source>
        <dbReference type="Proteomes" id="UP001074726"/>
    </source>
</evidence>
<dbReference type="Gene3D" id="3.40.190.10">
    <property type="entry name" value="Periplasmic binding protein-like II"/>
    <property type="match status" value="2"/>
</dbReference>
<evidence type="ECO:0000256" key="1">
    <source>
        <dbReference type="ARBA" id="ARBA00004418"/>
    </source>
</evidence>
<dbReference type="InterPro" id="IPR006311">
    <property type="entry name" value="TAT_signal"/>
</dbReference>
<dbReference type="InterPro" id="IPR006059">
    <property type="entry name" value="SBP"/>
</dbReference>
<dbReference type="CDD" id="cd13590">
    <property type="entry name" value="PBP2_PotD_PotF_like"/>
    <property type="match status" value="1"/>
</dbReference>
<dbReference type="SUPFAM" id="SSF53850">
    <property type="entry name" value="Periplasmic binding protein-like II"/>
    <property type="match status" value="1"/>
</dbReference>
<dbReference type="PROSITE" id="PS51318">
    <property type="entry name" value="TAT"/>
    <property type="match status" value="1"/>
</dbReference>
<dbReference type="RefSeq" id="WP_268109892.1">
    <property type="nucleotide sequence ID" value="NZ_JAPPUX010000001.1"/>
</dbReference>
<evidence type="ECO:0000313" key="5">
    <source>
        <dbReference type="EMBL" id="MCY4725075.1"/>
    </source>
</evidence>
<comment type="subcellular location">
    <subcellularLocation>
        <location evidence="1">Periplasm</location>
    </subcellularLocation>
</comment>
<evidence type="ECO:0000256" key="2">
    <source>
        <dbReference type="ARBA" id="ARBA00022448"/>
    </source>
</evidence>
<protein>
    <submittedName>
        <fullName evidence="5">Spermidine/putrescine ABC transporter substrate-binding protein</fullName>
    </submittedName>
</protein>
<keyword evidence="4" id="KW-0574">Periplasm</keyword>
<organism evidence="5 6">
    <name type="scientific">Nocardioides pini</name>
    <dbReference type="NCBI Taxonomy" id="2975053"/>
    <lineage>
        <taxon>Bacteria</taxon>
        <taxon>Bacillati</taxon>
        <taxon>Actinomycetota</taxon>
        <taxon>Actinomycetes</taxon>
        <taxon>Propionibacteriales</taxon>
        <taxon>Nocardioidaceae</taxon>
        <taxon>Nocardioides</taxon>
    </lineage>
</organism>
<reference evidence="5" key="1">
    <citation type="submission" date="2022-08" db="EMBL/GenBank/DDBJ databases">
        <title>Genome sequencing of Nocardioides sp. STR2.</title>
        <authorList>
            <person name="So Y."/>
        </authorList>
    </citation>
    <scope>NUCLEOTIDE SEQUENCE</scope>
    <source>
        <strain evidence="5">STR2</strain>
    </source>
</reference>
<accession>A0ABT4C7Z2</accession>
<comment type="caution">
    <text evidence="5">The sequence shown here is derived from an EMBL/GenBank/DDBJ whole genome shotgun (WGS) entry which is preliminary data.</text>
</comment>
<sequence>MTPIPRRRRRPLDPPAAALAAAASGGLSRRALLGTGVAAGAGLALTGCAPPEPPAAGGVAALDLPTDVSDEEKTLQWANWTAYLDMNGKETQSPTLEAFMEKTGIEVGYYEEVDDNDSYYAKVGPQLRAGQSIDRDIITLTDWMAARLIRDQVVQPLELIQMPNVVGNLLQPLKDASFDPGRMHSITWQSGFAGIGYNKEKVGRELKSLDDLWTDDLKGRVVVLSEFRDTAGLVMQSQGVDIESDWGQAEFEKALDFIEQKIDEGYIRKVKGNSYMEDLTSGNAVAGITWSGDIFVLAYDTEDPNWTFTLPESGGTLWSDNLMVPITSTHRRNAQRLMDYYYDPAVAAQVAAWVNYVCPVEGAQAEMEKIDPDLAESPWIFPTVDFIADNNVQQFRVLDADEDILYADLWSTKVMGN</sequence>
<dbReference type="PANTHER" id="PTHR30222">
    <property type="entry name" value="SPERMIDINE/PUTRESCINE-BINDING PERIPLASMIC PROTEIN"/>
    <property type="match status" value="1"/>
</dbReference>
<keyword evidence="3" id="KW-0732">Signal</keyword>
<dbReference type="InterPro" id="IPR001188">
    <property type="entry name" value="Sperm_putr-bd"/>
</dbReference>
<gene>
    <name evidence="5" type="ORF">NYO98_02215</name>
</gene>
<proteinExistence type="predicted"/>
<evidence type="ECO:0000256" key="4">
    <source>
        <dbReference type="ARBA" id="ARBA00022764"/>
    </source>
</evidence>
<dbReference type="Proteomes" id="UP001074726">
    <property type="component" value="Unassembled WGS sequence"/>
</dbReference>
<dbReference type="PRINTS" id="PR00909">
    <property type="entry name" value="SPERMDNBNDNG"/>
</dbReference>
<dbReference type="EMBL" id="JAPPUX010000001">
    <property type="protein sequence ID" value="MCY4725075.1"/>
    <property type="molecule type" value="Genomic_DNA"/>
</dbReference>
<dbReference type="PANTHER" id="PTHR30222:SF17">
    <property type="entry name" value="SPERMIDINE_PUTRESCINE-BINDING PERIPLASMIC PROTEIN"/>
    <property type="match status" value="1"/>
</dbReference>
<evidence type="ECO:0000256" key="3">
    <source>
        <dbReference type="ARBA" id="ARBA00022729"/>
    </source>
</evidence>
<keyword evidence="6" id="KW-1185">Reference proteome</keyword>
<dbReference type="Pfam" id="PF13416">
    <property type="entry name" value="SBP_bac_8"/>
    <property type="match status" value="1"/>
</dbReference>